<keyword evidence="3" id="KW-1185">Reference proteome</keyword>
<keyword evidence="1" id="KW-0472">Membrane</keyword>
<feature type="transmembrane region" description="Helical" evidence="1">
    <location>
        <begin position="26"/>
        <end position="44"/>
    </location>
</feature>
<comment type="caution">
    <text evidence="2">The sequence shown here is derived from an EMBL/GenBank/DDBJ whole genome shotgun (WGS) entry which is preliminary data.</text>
</comment>
<keyword evidence="1" id="KW-0812">Transmembrane</keyword>
<sequence length="96" mass="11405">MKYAEFIRKWWTSYVEKGATPDQLKFWFLFWGSVVTACALYYVYDRRLSEFLSLEVTSRLNLLVAYGCFLLPAFVLRRLHVVILIVIILKLLDLLH</sequence>
<evidence type="ECO:0000313" key="2">
    <source>
        <dbReference type="EMBL" id="MFC5411968.1"/>
    </source>
</evidence>
<protein>
    <submittedName>
        <fullName evidence="2">Uncharacterized protein</fullName>
    </submittedName>
</protein>
<gene>
    <name evidence="2" type="ORF">ACFPMF_21775</name>
</gene>
<keyword evidence="1" id="KW-1133">Transmembrane helix</keyword>
<accession>A0ABW0IGV3</accession>
<proteinExistence type="predicted"/>
<evidence type="ECO:0000313" key="3">
    <source>
        <dbReference type="Proteomes" id="UP001596106"/>
    </source>
</evidence>
<reference evidence="3" key="1">
    <citation type="journal article" date="2019" name="Int. J. Syst. Evol. Microbiol.">
        <title>The Global Catalogue of Microorganisms (GCM) 10K type strain sequencing project: providing services to taxonomists for standard genome sequencing and annotation.</title>
        <authorList>
            <consortium name="The Broad Institute Genomics Platform"/>
            <consortium name="The Broad Institute Genome Sequencing Center for Infectious Disease"/>
            <person name="Wu L."/>
            <person name="Ma J."/>
        </authorList>
    </citation>
    <scope>NUCLEOTIDE SEQUENCE [LARGE SCALE GENOMIC DNA]</scope>
    <source>
        <strain evidence="3">CCUG 55250</strain>
    </source>
</reference>
<dbReference type="Proteomes" id="UP001596106">
    <property type="component" value="Unassembled WGS sequence"/>
</dbReference>
<dbReference type="EMBL" id="JBHSMA010000009">
    <property type="protein sequence ID" value="MFC5411968.1"/>
    <property type="molecule type" value="Genomic_DNA"/>
</dbReference>
<organism evidence="2 3">
    <name type="scientific">Larkinella bovis</name>
    <dbReference type="NCBI Taxonomy" id="683041"/>
    <lineage>
        <taxon>Bacteria</taxon>
        <taxon>Pseudomonadati</taxon>
        <taxon>Bacteroidota</taxon>
        <taxon>Cytophagia</taxon>
        <taxon>Cytophagales</taxon>
        <taxon>Spirosomataceae</taxon>
        <taxon>Larkinella</taxon>
    </lineage>
</organism>
<dbReference type="RefSeq" id="WP_379849012.1">
    <property type="nucleotide sequence ID" value="NZ_JBHSMA010000009.1"/>
</dbReference>
<evidence type="ECO:0000256" key="1">
    <source>
        <dbReference type="SAM" id="Phobius"/>
    </source>
</evidence>
<name>A0ABW0IGV3_9BACT</name>
<feature type="transmembrane region" description="Helical" evidence="1">
    <location>
        <begin position="64"/>
        <end position="92"/>
    </location>
</feature>